<dbReference type="InterPro" id="IPR016454">
    <property type="entry name" value="Cysteine_dSase"/>
</dbReference>
<keyword evidence="5 8" id="KW-0663">Pyridoxal phosphate</keyword>
<comment type="function">
    <text evidence="2 8">Catalyzes the removal of elemental sulfur and selenium atoms from L-cysteine, L-cystine, L-selenocysteine, and L-selenocystine to produce L-alanine.</text>
</comment>
<organism evidence="10 11">
    <name type="scientific">Xylanibacter ruminicola</name>
    <name type="common">Prevotella ruminicola</name>
    <dbReference type="NCBI Taxonomy" id="839"/>
    <lineage>
        <taxon>Bacteria</taxon>
        <taxon>Pseudomonadati</taxon>
        <taxon>Bacteroidota</taxon>
        <taxon>Bacteroidia</taxon>
        <taxon>Bacteroidales</taxon>
        <taxon>Prevotellaceae</taxon>
        <taxon>Xylanibacter</taxon>
    </lineage>
</organism>
<dbReference type="PIRSF" id="PIRSF005572">
    <property type="entry name" value="NifS"/>
    <property type="match status" value="1"/>
</dbReference>
<evidence type="ECO:0000313" key="11">
    <source>
        <dbReference type="Proteomes" id="UP000182257"/>
    </source>
</evidence>
<evidence type="ECO:0000256" key="7">
    <source>
        <dbReference type="RuleBase" id="RU004504"/>
    </source>
</evidence>
<protein>
    <recommendedName>
        <fullName evidence="8">Cysteine desulfurase</fullName>
        <ecNumber evidence="8">2.8.1.7</ecNumber>
    </recommendedName>
</protein>
<accession>A0A1H3YJZ1</accession>
<dbReference type="GO" id="GO:0031071">
    <property type="term" value="F:cysteine desulfurase activity"/>
    <property type="evidence" value="ECO:0007669"/>
    <property type="project" value="UniProtKB-UniRule"/>
</dbReference>
<dbReference type="InterPro" id="IPR010970">
    <property type="entry name" value="Cys_dSase_SufS"/>
</dbReference>
<evidence type="ECO:0000256" key="3">
    <source>
        <dbReference type="ARBA" id="ARBA00010447"/>
    </source>
</evidence>
<proteinExistence type="inferred from homology"/>
<evidence type="ECO:0000256" key="6">
    <source>
        <dbReference type="ARBA" id="ARBA00050776"/>
    </source>
</evidence>
<dbReference type="EMBL" id="FNRF01000001">
    <property type="protein sequence ID" value="SEA11541.1"/>
    <property type="molecule type" value="Genomic_DNA"/>
</dbReference>
<dbReference type="InterPro" id="IPR020578">
    <property type="entry name" value="Aminotrans_V_PyrdxlP_BS"/>
</dbReference>
<dbReference type="GO" id="GO:0006534">
    <property type="term" value="P:cysteine metabolic process"/>
    <property type="evidence" value="ECO:0007669"/>
    <property type="project" value="UniProtKB-UniRule"/>
</dbReference>
<gene>
    <name evidence="10" type="ORF">SAMN05216462_0679</name>
</gene>
<dbReference type="InterPro" id="IPR015424">
    <property type="entry name" value="PyrdxlP-dep_Trfase"/>
</dbReference>
<dbReference type="InterPro" id="IPR015422">
    <property type="entry name" value="PyrdxlP-dep_Trfase_small"/>
</dbReference>
<dbReference type="AlphaFoldDB" id="A0A1H3YJZ1"/>
<dbReference type="CDD" id="cd06453">
    <property type="entry name" value="SufS_like"/>
    <property type="match status" value="1"/>
</dbReference>
<dbReference type="GO" id="GO:0016829">
    <property type="term" value="F:lyase activity"/>
    <property type="evidence" value="ECO:0007669"/>
    <property type="project" value="UniProtKB-KW"/>
</dbReference>
<evidence type="ECO:0000259" key="9">
    <source>
        <dbReference type="Pfam" id="PF00266"/>
    </source>
</evidence>
<comment type="catalytic activity">
    <reaction evidence="6 8">
        <text>(sulfur carrier)-H + L-cysteine = (sulfur carrier)-SH + L-alanine</text>
        <dbReference type="Rhea" id="RHEA:43892"/>
        <dbReference type="Rhea" id="RHEA-COMP:14737"/>
        <dbReference type="Rhea" id="RHEA-COMP:14739"/>
        <dbReference type="ChEBI" id="CHEBI:29917"/>
        <dbReference type="ChEBI" id="CHEBI:35235"/>
        <dbReference type="ChEBI" id="CHEBI:57972"/>
        <dbReference type="ChEBI" id="CHEBI:64428"/>
        <dbReference type="EC" id="2.8.1.7"/>
    </reaction>
</comment>
<evidence type="ECO:0000256" key="1">
    <source>
        <dbReference type="ARBA" id="ARBA00001933"/>
    </source>
</evidence>
<dbReference type="Gene3D" id="3.40.640.10">
    <property type="entry name" value="Type I PLP-dependent aspartate aminotransferase-like (Major domain)"/>
    <property type="match status" value="1"/>
</dbReference>
<dbReference type="Proteomes" id="UP000182257">
    <property type="component" value="Unassembled WGS sequence"/>
</dbReference>
<dbReference type="Pfam" id="PF00266">
    <property type="entry name" value="Aminotran_5"/>
    <property type="match status" value="1"/>
</dbReference>
<dbReference type="RefSeq" id="WP_074760234.1">
    <property type="nucleotide sequence ID" value="NZ_FNRF01000001.1"/>
</dbReference>
<feature type="domain" description="Aminotransferase class V" evidence="9">
    <location>
        <begin position="24"/>
        <end position="395"/>
    </location>
</feature>
<evidence type="ECO:0000313" key="10">
    <source>
        <dbReference type="EMBL" id="SEA11541.1"/>
    </source>
</evidence>
<dbReference type="InterPro" id="IPR000192">
    <property type="entry name" value="Aminotrans_V_dom"/>
</dbReference>
<keyword evidence="4 8" id="KW-0808">Transferase</keyword>
<dbReference type="PROSITE" id="PS00595">
    <property type="entry name" value="AA_TRANSFER_CLASS_5"/>
    <property type="match status" value="1"/>
</dbReference>
<reference evidence="10 11" key="1">
    <citation type="submission" date="2016-10" db="EMBL/GenBank/DDBJ databases">
        <authorList>
            <person name="de Groot N.N."/>
        </authorList>
    </citation>
    <scope>NUCLEOTIDE SEQUENCE [LARGE SCALE GENOMIC DNA]</scope>
    <source>
        <strain evidence="10 11">D31d</strain>
    </source>
</reference>
<dbReference type="NCBIfam" id="TIGR01979">
    <property type="entry name" value="sufS"/>
    <property type="match status" value="1"/>
</dbReference>
<dbReference type="InterPro" id="IPR015421">
    <property type="entry name" value="PyrdxlP-dep_Trfase_major"/>
</dbReference>
<dbReference type="PANTHER" id="PTHR43586:SF8">
    <property type="entry name" value="CYSTEINE DESULFURASE 1, CHLOROPLASTIC"/>
    <property type="match status" value="1"/>
</dbReference>
<evidence type="ECO:0000256" key="5">
    <source>
        <dbReference type="ARBA" id="ARBA00022898"/>
    </source>
</evidence>
<comment type="similarity">
    <text evidence="3 8">Belongs to the class-V pyridoxal-phosphate-dependent aminotransferase family. Csd subfamily.</text>
</comment>
<dbReference type="OrthoDB" id="9804366at2"/>
<evidence type="ECO:0000256" key="2">
    <source>
        <dbReference type="ARBA" id="ARBA00002824"/>
    </source>
</evidence>
<sequence>MFNIIKVREDFPILGREVYKKPLVYLDNAATTQKPLMVLDAMRDEYLNVNANVHRGVHYLSQQATDLHEAAREKVREFINARKIEEIIFTRGTTEAINLVASSFCESEMQAGDEVIVTEMEHHSNIVSWQLQAMKRGIVVKHIPITDDGILCIDQLEQLITPKTKIVSVAHVSNVLGTINPVEQIIKIAHAHNIPVLVDGAQSAPHFKVDVQAMDCDFFAFSGHKMYGPTGIGVLYGKEEWLEKLPPYQGGGEMIDKVTWEKTTFERLPFKFEAGTPDYVATHGLAKAIEYIDAIGIDAIQQHEQELTRYCMEQLMTIDCMKIYGPMDASKKDAVVSFNVGDIHHLDMGTLLDRLGIAVRTGHHCAQPLMDRLGISGTVRASFALYNTKEEIDTLIAGIRRVSQMF</sequence>
<evidence type="ECO:0000256" key="8">
    <source>
        <dbReference type="RuleBase" id="RU004506"/>
    </source>
</evidence>
<dbReference type="Gene3D" id="3.90.1150.10">
    <property type="entry name" value="Aspartate Aminotransferase, domain 1"/>
    <property type="match status" value="1"/>
</dbReference>
<keyword evidence="10" id="KW-0456">Lyase</keyword>
<evidence type="ECO:0000256" key="4">
    <source>
        <dbReference type="ARBA" id="ARBA00022679"/>
    </source>
</evidence>
<dbReference type="GO" id="GO:0030170">
    <property type="term" value="F:pyridoxal phosphate binding"/>
    <property type="evidence" value="ECO:0007669"/>
    <property type="project" value="UniProtKB-UniRule"/>
</dbReference>
<comment type="cofactor">
    <cofactor evidence="1 7">
        <name>pyridoxal 5'-phosphate</name>
        <dbReference type="ChEBI" id="CHEBI:597326"/>
    </cofactor>
</comment>
<dbReference type="SUPFAM" id="SSF53383">
    <property type="entry name" value="PLP-dependent transferases"/>
    <property type="match status" value="1"/>
</dbReference>
<dbReference type="EC" id="2.8.1.7" evidence="8"/>
<name>A0A1H3YJZ1_XYLRU</name>
<dbReference type="PANTHER" id="PTHR43586">
    <property type="entry name" value="CYSTEINE DESULFURASE"/>
    <property type="match status" value="1"/>
</dbReference>